<keyword evidence="7" id="KW-1185">Reference proteome</keyword>
<dbReference type="eggNOG" id="COG1012">
    <property type="taxonomic scope" value="Bacteria"/>
</dbReference>
<evidence type="ECO:0000313" key="6">
    <source>
        <dbReference type="EMBL" id="EAR22669.1"/>
    </source>
</evidence>
<dbReference type="GO" id="GO:0016620">
    <property type="term" value="F:oxidoreductase activity, acting on the aldehyde or oxo group of donors, NAD or NADP as acceptor"/>
    <property type="evidence" value="ECO:0007669"/>
    <property type="project" value="InterPro"/>
</dbReference>
<feature type="active site" evidence="3">
    <location>
        <position position="236"/>
    </location>
</feature>
<dbReference type="PANTHER" id="PTHR11699">
    <property type="entry name" value="ALDEHYDE DEHYDROGENASE-RELATED"/>
    <property type="match status" value="1"/>
</dbReference>
<dbReference type="FunFam" id="3.40.309.10:FF:000009">
    <property type="entry name" value="Aldehyde dehydrogenase A"/>
    <property type="match status" value="1"/>
</dbReference>
<evidence type="ECO:0000256" key="2">
    <source>
        <dbReference type="ARBA" id="ARBA00023002"/>
    </source>
</evidence>
<comment type="similarity">
    <text evidence="1 4">Belongs to the aldehyde dehydrogenase family.</text>
</comment>
<dbReference type="AlphaFoldDB" id="A4BN70"/>
<dbReference type="HOGENOM" id="CLU_005391_1_0_6"/>
<proteinExistence type="inferred from homology"/>
<dbReference type="InterPro" id="IPR029510">
    <property type="entry name" value="Ald_DH_CS_GLU"/>
</dbReference>
<sequence length="467" mass="49729">MTENTVTGTLRIVSPVDGSIYAERALAERTEALAAVGAAAKAQRGWRMTPLADRQRILSAAVDRFIAQREAIAAELAWQMGRPVRQGGGEVDGFEERARYMIEAAPAALANIDPGAKPGLRRYIRREPVGVVFTLVPWNFPYLTAVNSVWPALVAGNAVILKHAQQTALCAERLTRALAEVGLPKGVFQALHLSHATATAVMQHEAVRLVCFTGSVRGGRAVQRAAGAGFAGTGLELGGKDPAYVRADADLTTAVTGVAEGAFFNAGQSCCSLERVYVHESVYDGFVAGLVAEAQRLVLGNPLDPATTLGPMVRPAAAAFVRAQIAAAVHSGAQALIDPKSFPADDPEGAYLAPQVLVDVDHGMRVMTEESFGPVVGVMRVRSDAEAVRLMNDSEFGLSASIWTRDVTAAERIGERLETGTVFMNRCDYLDPALAWTGVKHSGRGCTLSALGYEPLTRPKSFHLQVE</sequence>
<dbReference type="SUPFAM" id="SSF53720">
    <property type="entry name" value="ALDH-like"/>
    <property type="match status" value="1"/>
</dbReference>
<protein>
    <submittedName>
        <fullName evidence="6">NAD-dependent aldehyde dehydrogenase</fullName>
    </submittedName>
</protein>
<dbReference type="InterPro" id="IPR016162">
    <property type="entry name" value="Ald_DH_N"/>
</dbReference>
<comment type="caution">
    <text evidence="6">The sequence shown here is derived from an EMBL/GenBank/DDBJ whole genome shotgun (WGS) entry which is preliminary data.</text>
</comment>
<name>A4BN70_9GAMM</name>
<feature type="domain" description="Aldehyde dehydrogenase" evidence="5">
    <location>
        <begin position="8"/>
        <end position="460"/>
    </location>
</feature>
<reference evidence="6 7" key="1">
    <citation type="submission" date="2006-02" db="EMBL/GenBank/DDBJ databases">
        <authorList>
            <person name="Waterbury J."/>
            <person name="Ferriera S."/>
            <person name="Johnson J."/>
            <person name="Kravitz S."/>
            <person name="Halpern A."/>
            <person name="Remington K."/>
            <person name="Beeson K."/>
            <person name="Tran B."/>
            <person name="Rogers Y.-H."/>
            <person name="Friedman R."/>
            <person name="Venter J.C."/>
        </authorList>
    </citation>
    <scope>NUCLEOTIDE SEQUENCE [LARGE SCALE GENOMIC DNA]</scope>
    <source>
        <strain evidence="6 7">Nb-231</strain>
    </source>
</reference>
<gene>
    <name evidence="6" type="ORF">NB231_09463</name>
</gene>
<dbReference type="Gene3D" id="3.40.605.10">
    <property type="entry name" value="Aldehyde Dehydrogenase, Chain A, domain 1"/>
    <property type="match status" value="1"/>
</dbReference>
<dbReference type="Pfam" id="PF00171">
    <property type="entry name" value="Aldedh"/>
    <property type="match status" value="1"/>
</dbReference>
<evidence type="ECO:0000313" key="7">
    <source>
        <dbReference type="Proteomes" id="UP000003374"/>
    </source>
</evidence>
<dbReference type="Gene3D" id="3.40.309.10">
    <property type="entry name" value="Aldehyde Dehydrogenase, Chain A, domain 2"/>
    <property type="match status" value="1"/>
</dbReference>
<evidence type="ECO:0000256" key="4">
    <source>
        <dbReference type="RuleBase" id="RU003345"/>
    </source>
</evidence>
<dbReference type="Proteomes" id="UP000003374">
    <property type="component" value="Unassembled WGS sequence"/>
</dbReference>
<organism evidence="6 7">
    <name type="scientific">Nitrococcus mobilis Nb-231</name>
    <dbReference type="NCBI Taxonomy" id="314278"/>
    <lineage>
        <taxon>Bacteria</taxon>
        <taxon>Pseudomonadati</taxon>
        <taxon>Pseudomonadota</taxon>
        <taxon>Gammaproteobacteria</taxon>
        <taxon>Chromatiales</taxon>
        <taxon>Ectothiorhodospiraceae</taxon>
        <taxon>Nitrococcus</taxon>
    </lineage>
</organism>
<dbReference type="PROSITE" id="PS00687">
    <property type="entry name" value="ALDEHYDE_DEHYDR_GLU"/>
    <property type="match status" value="1"/>
</dbReference>
<dbReference type="InterPro" id="IPR016161">
    <property type="entry name" value="Ald_DH/histidinol_DH"/>
</dbReference>
<evidence type="ECO:0000256" key="1">
    <source>
        <dbReference type="ARBA" id="ARBA00009986"/>
    </source>
</evidence>
<evidence type="ECO:0000259" key="5">
    <source>
        <dbReference type="Pfam" id="PF00171"/>
    </source>
</evidence>
<evidence type="ECO:0000256" key="3">
    <source>
        <dbReference type="PROSITE-ProRule" id="PRU10007"/>
    </source>
</evidence>
<dbReference type="CDD" id="cd07102">
    <property type="entry name" value="ALDH_EDX86601"/>
    <property type="match status" value="1"/>
</dbReference>
<dbReference type="InterPro" id="IPR015590">
    <property type="entry name" value="Aldehyde_DH_dom"/>
</dbReference>
<accession>A4BN70</accession>
<dbReference type="STRING" id="314278.NB231_09463"/>
<keyword evidence="2 4" id="KW-0560">Oxidoreductase</keyword>
<dbReference type="RefSeq" id="WP_005001873.1">
    <property type="nucleotide sequence ID" value="NZ_CH672427.1"/>
</dbReference>
<dbReference type="InterPro" id="IPR016163">
    <property type="entry name" value="Ald_DH_C"/>
</dbReference>
<dbReference type="EMBL" id="AAOF01000002">
    <property type="protein sequence ID" value="EAR22669.1"/>
    <property type="molecule type" value="Genomic_DNA"/>
</dbReference>